<organism evidence="3">
    <name type="scientific">uncultured Chloroflexia bacterium</name>
    <dbReference type="NCBI Taxonomy" id="1672391"/>
    <lineage>
        <taxon>Bacteria</taxon>
        <taxon>Bacillati</taxon>
        <taxon>Chloroflexota</taxon>
        <taxon>Chloroflexia</taxon>
        <taxon>environmental samples</taxon>
    </lineage>
</organism>
<dbReference type="PANTHER" id="PTHR11647">
    <property type="entry name" value="HYDRANTOINASE/DIHYDROPYRIMIDINASE FAMILY MEMBER"/>
    <property type="match status" value="1"/>
</dbReference>
<protein>
    <submittedName>
        <fullName evidence="3">N-acyl-D-amino-acid deacylase</fullName>
        <ecNumber evidence="3">3.5.1.81</ecNumber>
    </submittedName>
</protein>
<evidence type="ECO:0000259" key="2">
    <source>
        <dbReference type="Pfam" id="PF07969"/>
    </source>
</evidence>
<dbReference type="Gene3D" id="3.30.1490.130">
    <property type="entry name" value="D-aminoacylase. Domain 3"/>
    <property type="match status" value="1"/>
</dbReference>
<dbReference type="InterPro" id="IPR011059">
    <property type="entry name" value="Metal-dep_hydrolase_composite"/>
</dbReference>
<gene>
    <name evidence="3" type="ORF">AVDCRST_MAG26-2972</name>
</gene>
<dbReference type="InterPro" id="IPR032466">
    <property type="entry name" value="Metal_Hydrolase"/>
</dbReference>
<dbReference type="PANTHER" id="PTHR11647:SF1">
    <property type="entry name" value="COLLAPSIN RESPONSE MEDIATOR PROTEIN"/>
    <property type="match status" value="1"/>
</dbReference>
<name>A0A6J4JAZ8_9CHLR</name>
<evidence type="ECO:0000256" key="1">
    <source>
        <dbReference type="SAM" id="MobiDB-lite"/>
    </source>
</evidence>
<evidence type="ECO:0000313" key="3">
    <source>
        <dbReference type="EMBL" id="CAA9274119.1"/>
    </source>
</evidence>
<feature type="domain" description="Amidohydrolase 3" evidence="2">
    <location>
        <begin position="52"/>
        <end position="510"/>
    </location>
</feature>
<keyword evidence="3" id="KW-0378">Hydrolase</keyword>
<dbReference type="GO" id="GO:0016812">
    <property type="term" value="F:hydrolase activity, acting on carbon-nitrogen (but not peptide) bonds, in cyclic amides"/>
    <property type="evidence" value="ECO:0007669"/>
    <property type="project" value="TreeGrafter"/>
</dbReference>
<dbReference type="SUPFAM" id="SSF51556">
    <property type="entry name" value="Metallo-dependent hydrolases"/>
    <property type="match status" value="1"/>
</dbReference>
<dbReference type="EC" id="3.5.1.81" evidence="3"/>
<dbReference type="GO" id="GO:0047420">
    <property type="term" value="F:N-acyl-D-amino-acid deacylase activity"/>
    <property type="evidence" value="ECO:0007669"/>
    <property type="project" value="UniProtKB-EC"/>
</dbReference>
<sequence>MAVDPTQEYDVVIRGGAIYDGSGEEPYVGDVAIAGDTIVYVGPPVDARGRDEIDAGGLAVAPGFINMLSWAVESLIADGRSQADIRQGVTLEVMGEGWSMGPLNEAMKQETREEQGDITYEIEWTTLGEYLQYLERRGVSTNIASFVGSATVRIHVLGHENRAPVPTELEQMRALVRGAMEEGAVGLSSALIYAPASYAGTDELVALAEVAAEHGGMYISHIRNEESGIFEALDEFFTIVRRAGIRAEIYHLKLSGEANWNKLPDVVDAIEAARREGLPITADMYTYTASSNSLDSVLPGWAHEGGFPSLMERLRDPALRDRMRGEIAMSVPPEKVLLVDFRNDALKPLVGKTLAEVAQSRGTSPEDTVMDLVAEDGQRVGVAYFSMSEDNVRVQIALPWMSFGSDGQSMAAEGVFLRSGTHPRAYGTFARLLGRYVRDERIIPLEEAVRRLTSFPAANLRLDRRGALNTGYFADVVVFDPATITDHATFEEPHRYATGVAHVWVNGTQVLRDGEHTGATPGRVVRGPGWTGRD</sequence>
<dbReference type="CDD" id="cd01297">
    <property type="entry name" value="D-aminoacylase"/>
    <property type="match status" value="1"/>
</dbReference>
<dbReference type="Gene3D" id="3.20.20.140">
    <property type="entry name" value="Metal-dependent hydrolases"/>
    <property type="match status" value="2"/>
</dbReference>
<dbReference type="Gene3D" id="2.30.40.10">
    <property type="entry name" value="Urease, subunit C, domain 1"/>
    <property type="match status" value="1"/>
</dbReference>
<dbReference type="GO" id="GO:0005829">
    <property type="term" value="C:cytosol"/>
    <property type="evidence" value="ECO:0007669"/>
    <property type="project" value="TreeGrafter"/>
</dbReference>
<dbReference type="AlphaFoldDB" id="A0A6J4JAZ8"/>
<dbReference type="SUPFAM" id="SSF51338">
    <property type="entry name" value="Composite domain of metallo-dependent hydrolases"/>
    <property type="match status" value="1"/>
</dbReference>
<accession>A0A6J4JAZ8</accession>
<proteinExistence type="predicted"/>
<dbReference type="InterPro" id="IPR023100">
    <property type="entry name" value="D-aminoacylase_insert_dom_sf"/>
</dbReference>
<dbReference type="InterPro" id="IPR013108">
    <property type="entry name" value="Amidohydro_3"/>
</dbReference>
<dbReference type="Pfam" id="PF07969">
    <property type="entry name" value="Amidohydro_3"/>
    <property type="match status" value="1"/>
</dbReference>
<dbReference type="InterPro" id="IPR050378">
    <property type="entry name" value="Metallo-dep_Hydrolases_sf"/>
</dbReference>
<reference evidence="3" key="1">
    <citation type="submission" date="2020-02" db="EMBL/GenBank/DDBJ databases">
        <authorList>
            <person name="Meier V. D."/>
        </authorList>
    </citation>
    <scope>NUCLEOTIDE SEQUENCE</scope>
    <source>
        <strain evidence="3">AVDCRST_MAG26</strain>
    </source>
</reference>
<feature type="region of interest" description="Disordered" evidence="1">
    <location>
        <begin position="515"/>
        <end position="534"/>
    </location>
</feature>
<dbReference type="EMBL" id="CADCTK010000686">
    <property type="protein sequence ID" value="CAA9274119.1"/>
    <property type="molecule type" value="Genomic_DNA"/>
</dbReference>